<proteinExistence type="predicted"/>
<feature type="coiled-coil region" evidence="1">
    <location>
        <begin position="66"/>
        <end position="93"/>
    </location>
</feature>
<keyword evidence="3" id="KW-1185">Reference proteome</keyword>
<dbReference type="Pfam" id="PF10824">
    <property type="entry name" value="T7SS_ESX_EspC"/>
    <property type="match status" value="1"/>
</dbReference>
<keyword evidence="1" id="KW-0175">Coiled coil</keyword>
<dbReference type="RefSeq" id="WP_096286322.1">
    <property type="nucleotide sequence ID" value="NZ_FXEG02000002.1"/>
</dbReference>
<dbReference type="EMBL" id="FXEG02000002">
    <property type="protein sequence ID" value="SOX53211.1"/>
    <property type="molecule type" value="Genomic_DNA"/>
</dbReference>
<dbReference type="AlphaFoldDB" id="A0A2K4Y8V2"/>
<evidence type="ECO:0000313" key="3">
    <source>
        <dbReference type="Proteomes" id="UP000236318"/>
    </source>
</evidence>
<sequence length="108" mass="11254">MDKKLDATPQHIVALATAQESAAAQALRAGATGSNLRDAVWVTHGVISGASNVAFTKASAARAKTAEAVSKTAAALAQKLQTAKNAYQNTDEAMSNSLAAQFAEYRYR</sequence>
<evidence type="ECO:0000256" key="1">
    <source>
        <dbReference type="SAM" id="Coils"/>
    </source>
</evidence>
<evidence type="ECO:0000313" key="2">
    <source>
        <dbReference type="EMBL" id="SOX53211.1"/>
    </source>
</evidence>
<protein>
    <submittedName>
        <fullName evidence="2">ESX-1 secretion-associated protein</fullName>
    </submittedName>
</protein>
<dbReference type="InterPro" id="IPR022536">
    <property type="entry name" value="EspC"/>
</dbReference>
<comment type="caution">
    <text evidence="2">The sequence shown here is derived from an EMBL/GenBank/DDBJ whole genome shotgun (WGS) entry which is preliminary data.</text>
</comment>
<name>A0A2K4Y8V2_9MYCO</name>
<dbReference type="GO" id="GO:0009306">
    <property type="term" value="P:protein secretion"/>
    <property type="evidence" value="ECO:0007669"/>
    <property type="project" value="InterPro"/>
</dbReference>
<gene>
    <name evidence="2" type="ORF">MAAFP003_1881</name>
</gene>
<reference evidence="2" key="1">
    <citation type="submission" date="2018-01" db="EMBL/GenBank/DDBJ databases">
        <authorList>
            <consortium name="Urmite Genomes"/>
        </authorList>
    </citation>
    <scope>NUCLEOTIDE SEQUENCE [LARGE SCALE GENOMIC DNA]</scope>
    <source>
        <strain evidence="2">AFP003</strain>
    </source>
</reference>
<dbReference type="Proteomes" id="UP000236318">
    <property type="component" value="Unassembled WGS sequence"/>
</dbReference>
<accession>A0A2K4Y8V2</accession>
<organism evidence="2 3">
    <name type="scientific">Mycobacterium ahvazicum</name>
    <dbReference type="NCBI Taxonomy" id="1964395"/>
    <lineage>
        <taxon>Bacteria</taxon>
        <taxon>Bacillati</taxon>
        <taxon>Actinomycetota</taxon>
        <taxon>Actinomycetes</taxon>
        <taxon>Mycobacteriales</taxon>
        <taxon>Mycobacteriaceae</taxon>
        <taxon>Mycobacterium</taxon>
        <taxon>Mycobacterium simiae complex</taxon>
    </lineage>
</organism>